<keyword evidence="7" id="KW-1185">Reference proteome</keyword>
<sequence>MKDMLINEGLDFQSCSSLSQKKSRSLCIQLQRIHQLRQHQHSSPSPSPHSSPSPSPPPPSPSLLDEIDTIYGVEKRLVPSLPNPLHN</sequence>
<dbReference type="AlphaFoldDB" id="A0AAD9THW2"/>
<dbReference type="PANTHER" id="PTHR34359">
    <property type="entry name" value="CLAVATA3/ESR (CLE)-RELATED PROTEIN 10"/>
    <property type="match status" value="1"/>
</dbReference>
<reference evidence="6" key="1">
    <citation type="journal article" date="2023" name="Plant J.">
        <title>Genome sequences and population genomics provide insights into the demographic history, inbreeding, and mutation load of two 'living fossil' tree species of Dipteronia.</title>
        <authorList>
            <person name="Feng Y."/>
            <person name="Comes H.P."/>
            <person name="Chen J."/>
            <person name="Zhu S."/>
            <person name="Lu R."/>
            <person name="Zhang X."/>
            <person name="Li P."/>
            <person name="Qiu J."/>
            <person name="Olsen K.M."/>
            <person name="Qiu Y."/>
        </authorList>
    </citation>
    <scope>NUCLEOTIDE SEQUENCE</scope>
    <source>
        <strain evidence="6">KIB01</strain>
    </source>
</reference>
<proteinExistence type="inferred from homology"/>
<keyword evidence="4" id="KW-0379">Hydroxylation</keyword>
<dbReference type="PANTHER" id="PTHR34359:SF5">
    <property type="entry name" value="CLAVATA3_ESR (CLE)-RELATED PROTEIN 9"/>
    <property type="match status" value="1"/>
</dbReference>
<dbReference type="EMBL" id="JANJYI010000009">
    <property type="protein sequence ID" value="KAK2636102.1"/>
    <property type="molecule type" value="Genomic_DNA"/>
</dbReference>
<feature type="region of interest" description="Disordered" evidence="5">
    <location>
        <begin position="34"/>
        <end position="65"/>
    </location>
</feature>
<comment type="caution">
    <text evidence="6">The sequence shown here is derived from an EMBL/GenBank/DDBJ whole genome shotgun (WGS) entry which is preliminary data.</text>
</comment>
<evidence type="ECO:0000313" key="7">
    <source>
        <dbReference type="Proteomes" id="UP001280121"/>
    </source>
</evidence>
<comment type="similarity">
    <text evidence="1">Belongs to the CLV3/ESR signal peptide family.</text>
</comment>
<evidence type="ECO:0000256" key="5">
    <source>
        <dbReference type="SAM" id="MobiDB-lite"/>
    </source>
</evidence>
<keyword evidence="2" id="KW-0217">Developmental protein</keyword>
<dbReference type="InterPro" id="IPR039618">
    <property type="entry name" value="CLE9-13"/>
</dbReference>
<feature type="compositionally biased region" description="Pro residues" evidence="5">
    <location>
        <begin position="45"/>
        <end position="61"/>
    </location>
</feature>
<evidence type="ECO:0000256" key="4">
    <source>
        <dbReference type="ARBA" id="ARBA00023278"/>
    </source>
</evidence>
<dbReference type="Proteomes" id="UP001280121">
    <property type="component" value="Unassembled WGS sequence"/>
</dbReference>
<gene>
    <name evidence="6" type="ORF">Ddye_030894</name>
</gene>
<organism evidence="6 7">
    <name type="scientific">Dipteronia dyeriana</name>
    <dbReference type="NCBI Taxonomy" id="168575"/>
    <lineage>
        <taxon>Eukaryota</taxon>
        <taxon>Viridiplantae</taxon>
        <taxon>Streptophyta</taxon>
        <taxon>Embryophyta</taxon>
        <taxon>Tracheophyta</taxon>
        <taxon>Spermatophyta</taxon>
        <taxon>Magnoliopsida</taxon>
        <taxon>eudicotyledons</taxon>
        <taxon>Gunneridae</taxon>
        <taxon>Pentapetalae</taxon>
        <taxon>rosids</taxon>
        <taxon>malvids</taxon>
        <taxon>Sapindales</taxon>
        <taxon>Sapindaceae</taxon>
        <taxon>Hippocastanoideae</taxon>
        <taxon>Acereae</taxon>
        <taxon>Dipteronia</taxon>
    </lineage>
</organism>
<evidence type="ECO:0000313" key="6">
    <source>
        <dbReference type="EMBL" id="KAK2636102.1"/>
    </source>
</evidence>
<evidence type="ECO:0000256" key="2">
    <source>
        <dbReference type="ARBA" id="ARBA00022473"/>
    </source>
</evidence>
<keyword evidence="3" id="KW-0221">Differentiation</keyword>
<dbReference type="GO" id="GO:0030154">
    <property type="term" value="P:cell differentiation"/>
    <property type="evidence" value="ECO:0007669"/>
    <property type="project" value="UniProtKB-KW"/>
</dbReference>
<name>A0AAD9THW2_9ROSI</name>
<protein>
    <submittedName>
        <fullName evidence="6">Uncharacterized protein</fullName>
    </submittedName>
</protein>
<evidence type="ECO:0000256" key="1">
    <source>
        <dbReference type="ARBA" id="ARBA00005416"/>
    </source>
</evidence>
<accession>A0AAD9THW2</accession>
<evidence type="ECO:0000256" key="3">
    <source>
        <dbReference type="ARBA" id="ARBA00022782"/>
    </source>
</evidence>